<dbReference type="SUPFAM" id="SSF48371">
    <property type="entry name" value="ARM repeat"/>
    <property type="match status" value="1"/>
</dbReference>
<feature type="region of interest" description="Disordered" evidence="8">
    <location>
        <begin position="965"/>
        <end position="1002"/>
    </location>
</feature>
<evidence type="ECO:0000256" key="7">
    <source>
        <dbReference type="ARBA" id="ARBA00023306"/>
    </source>
</evidence>
<dbReference type="OMA" id="FRATQIT"/>
<evidence type="ECO:0000313" key="11">
    <source>
        <dbReference type="Proteomes" id="UP000002058"/>
    </source>
</evidence>
<dbReference type="FunCoup" id="C4JMC1">
    <property type="interactions" value="180"/>
</dbReference>
<dbReference type="InterPro" id="IPR025977">
    <property type="entry name" value="Cnd3_C"/>
</dbReference>
<dbReference type="Gene3D" id="1.25.10.10">
    <property type="entry name" value="Leucine-rich Repeat Variant"/>
    <property type="match status" value="1"/>
</dbReference>
<evidence type="ECO:0000256" key="6">
    <source>
        <dbReference type="ARBA" id="ARBA00023067"/>
    </source>
</evidence>
<evidence type="ECO:0000313" key="10">
    <source>
        <dbReference type="EMBL" id="EEP79133.1"/>
    </source>
</evidence>
<feature type="compositionally biased region" description="Basic and acidic residues" evidence="8">
    <location>
        <begin position="81"/>
        <end position="102"/>
    </location>
</feature>
<feature type="region of interest" description="Disordered" evidence="8">
    <location>
        <begin position="1"/>
        <end position="36"/>
    </location>
</feature>
<evidence type="ECO:0000256" key="8">
    <source>
        <dbReference type="SAM" id="MobiDB-lite"/>
    </source>
</evidence>
<keyword evidence="4" id="KW-0132">Cell division</keyword>
<dbReference type="OrthoDB" id="27187at2759"/>
<dbReference type="RefSeq" id="XP_002544462.1">
    <property type="nucleotide sequence ID" value="XM_002544416.1"/>
</dbReference>
<feature type="region of interest" description="Disordered" evidence="8">
    <location>
        <begin position="595"/>
        <end position="619"/>
    </location>
</feature>
<dbReference type="GO" id="GO:0051301">
    <property type="term" value="P:cell division"/>
    <property type="evidence" value="ECO:0007669"/>
    <property type="project" value="UniProtKB-KW"/>
</dbReference>
<protein>
    <recommendedName>
        <fullName evidence="9">Nuclear condensin complex subunit 3 C-terminal domain-containing protein</fullName>
    </recommendedName>
</protein>
<dbReference type="Proteomes" id="UP000002058">
    <property type="component" value="Unassembled WGS sequence"/>
</dbReference>
<name>C4JMC1_UNCRE</name>
<dbReference type="AlphaFoldDB" id="C4JMC1"/>
<gene>
    <name evidence="10" type="ORF">UREG_03979</name>
</gene>
<feature type="compositionally biased region" description="Acidic residues" evidence="8">
    <location>
        <begin position="1096"/>
        <end position="1105"/>
    </location>
</feature>
<sequence>MPARSGTRASSVASTRKSSVPPSTTGANVFIPDEPAEPTISPNLRANIVEIFADAQRSTTGHRKLVVRLRKLQESSCGLRPSKEKDNKGKRRDSEVFESSFGEKEKPAEREFNIEISRCLLRILPIKKTEGAADRVLKFLGTFLRAATDKDLELFGQGDPDETHTLPETPTSRLTFHIVSTMIPFLATKEKTVRYRATQTISHIVNCLDSIDDELYHLIRQGLVKRIRDKEPTVRVQAVIGLGRLAGNDEEDDDNDQNDGSSALVEKLLEVLQNDTSAEVRRTLLLNLPLTPMTLPFLLERARDIDASTRRALYSKLLPTLGDFRHLSLSMREKLLRWGLRDRDETVRKATGRLFSERWIEDCASTQNAGENTNQEKDKLATPSMPALTELLERIDVVNSGMEGGIAHEAMRNFWGGRPDYREAIVFNTQFWETLTAETAFMARSFNDFCREEGDGRYEELADEKIPEVTALAFYLHKYTTTLLMRIMHPQQAEGGEEETMECEFIVEQLLYISLTLDYSDEVGRRKMFSLLRETLAVSNLPEQVTKLTVETLRNVCGPDSAAENEFCSVVLEAVAEVHDTIVYEESFVSAKSEISDASSTRARSETPGGGKEAEETPFNKEEAKAKVLKEIMVNMKCLYIAQCMLQNVGGNLQDNVHLVTMLNNLVVPAVRSHEAPVRERGLECLGLCCLLDKTLAEENMSLFIHCYSKGHEALQEMALRILSDILTVHHTILLPVISQNDPNAVTPPPFQKPLLKVFAKALKTNSPASVQTIAVTSLAKLLLTGTLSPSGPSVPPSIKELNESSIDTLLQALVLSFFHPRTRENLSLRQALTYFLPVYCHSRLVNAQHMRKIAVPVIRVVLAAADDFYALEAEEDSDGEIDESLGMLVEWTDDRRIIGLNPETPLPGTSIVPNPPLKPSESLHLALAKDLLQRVLGVGGFSAAPREERKLLLSMLGKLYIPVPPSAPSRPGSRAPEGPDERENLRSSIRSGRSDQEQGTIEDDGELLLEVKELLNQAIASNVASDATGRNALVKAKNAVLKLLAACRPAGASGKDKDSSYVKEEPEDDSYLRENRRSVSVVSGRSSVAPSELAAVEEEDEGDETIVVGKPSGRRSLASDAGTEVSVQTTKNARKGNPPSRTPKTAHHPNVTNPVDKRPKSAPSNDQKASPLCPTQQASPERKQTKRSKKQPKSS</sequence>
<feature type="domain" description="Nuclear condensin complex subunit 3 C-terminal" evidence="9">
    <location>
        <begin position="637"/>
        <end position="962"/>
    </location>
</feature>
<feature type="compositionally biased region" description="Basic and acidic residues" evidence="8">
    <location>
        <begin position="1055"/>
        <end position="1078"/>
    </location>
</feature>
<accession>C4JMC1</accession>
<dbReference type="InParanoid" id="C4JMC1"/>
<feature type="region of interest" description="Disordered" evidence="8">
    <location>
        <begin position="1050"/>
        <end position="1196"/>
    </location>
</feature>
<dbReference type="InterPro" id="IPR011989">
    <property type="entry name" value="ARM-like"/>
</dbReference>
<dbReference type="KEGG" id="ure:UREG_03979"/>
<dbReference type="GO" id="GO:0000793">
    <property type="term" value="C:condensed chromosome"/>
    <property type="evidence" value="ECO:0007669"/>
    <property type="project" value="TreeGrafter"/>
</dbReference>
<evidence type="ECO:0000256" key="2">
    <source>
        <dbReference type="ARBA" id="ARBA00006533"/>
    </source>
</evidence>
<keyword evidence="7" id="KW-0131">Cell cycle</keyword>
<dbReference type="VEuPathDB" id="FungiDB:UREG_03979"/>
<dbReference type="PANTHER" id="PTHR14418">
    <property type="entry name" value="CONDENSIN COMPLEX SUBUNIT 3-RELATED"/>
    <property type="match status" value="1"/>
</dbReference>
<dbReference type="eggNOG" id="KOG2025">
    <property type="taxonomic scope" value="Eukaryota"/>
</dbReference>
<dbReference type="GeneID" id="8444761"/>
<dbReference type="EMBL" id="CH476616">
    <property type="protein sequence ID" value="EEP79133.1"/>
    <property type="molecule type" value="Genomic_DNA"/>
</dbReference>
<comment type="subcellular location">
    <subcellularLocation>
        <location evidence="1">Chromosome</location>
    </subcellularLocation>
</comment>
<dbReference type="PANTHER" id="PTHR14418:SF5">
    <property type="entry name" value="CONDENSIN COMPLEX SUBUNIT 3"/>
    <property type="match status" value="1"/>
</dbReference>
<feature type="compositionally biased region" description="Low complexity" evidence="8">
    <location>
        <begin position="1079"/>
        <end position="1089"/>
    </location>
</feature>
<dbReference type="HOGENOM" id="CLU_004446_0_1_1"/>
<keyword evidence="3" id="KW-0158">Chromosome</keyword>
<keyword evidence="11" id="KW-1185">Reference proteome</keyword>
<dbReference type="STRING" id="336963.C4JMC1"/>
<feature type="compositionally biased region" description="Polar residues" evidence="8">
    <location>
        <begin position="1163"/>
        <end position="1180"/>
    </location>
</feature>
<feature type="compositionally biased region" description="Basic residues" evidence="8">
    <location>
        <begin position="1185"/>
        <end position="1196"/>
    </location>
</feature>
<keyword evidence="5" id="KW-0498">Mitosis</keyword>
<comment type="similarity">
    <text evidence="2">Belongs to the CND3 (condensin subunit 3) family.</text>
</comment>
<proteinExistence type="inferred from homology"/>
<evidence type="ECO:0000256" key="4">
    <source>
        <dbReference type="ARBA" id="ARBA00022618"/>
    </source>
</evidence>
<feature type="region of interest" description="Disordered" evidence="8">
    <location>
        <begin position="77"/>
        <end position="102"/>
    </location>
</feature>
<keyword evidence="6" id="KW-0226">DNA condensation</keyword>
<dbReference type="GO" id="GO:0000796">
    <property type="term" value="C:condensin complex"/>
    <property type="evidence" value="ECO:0007669"/>
    <property type="project" value="InterPro"/>
</dbReference>
<dbReference type="InterPro" id="IPR016024">
    <property type="entry name" value="ARM-type_fold"/>
</dbReference>
<reference evidence="11" key="1">
    <citation type="journal article" date="2009" name="Genome Res.">
        <title>Comparative genomic analyses of the human fungal pathogens Coccidioides and their relatives.</title>
        <authorList>
            <person name="Sharpton T.J."/>
            <person name="Stajich J.E."/>
            <person name="Rounsley S.D."/>
            <person name="Gardner M.J."/>
            <person name="Wortman J.R."/>
            <person name="Jordar V.S."/>
            <person name="Maiti R."/>
            <person name="Kodira C.D."/>
            <person name="Neafsey D.E."/>
            <person name="Zeng Q."/>
            <person name="Hung C.-Y."/>
            <person name="McMahan C."/>
            <person name="Muszewska A."/>
            <person name="Grynberg M."/>
            <person name="Mandel M.A."/>
            <person name="Kellner E.M."/>
            <person name="Barker B.M."/>
            <person name="Galgiani J.N."/>
            <person name="Orbach M.J."/>
            <person name="Kirkland T.N."/>
            <person name="Cole G.T."/>
            <person name="Henn M.R."/>
            <person name="Birren B.W."/>
            <person name="Taylor J.W."/>
        </authorList>
    </citation>
    <scope>NUCLEOTIDE SEQUENCE [LARGE SCALE GENOMIC DNA]</scope>
    <source>
        <strain evidence="11">UAMH 1704</strain>
    </source>
</reference>
<evidence type="ECO:0000256" key="3">
    <source>
        <dbReference type="ARBA" id="ARBA00022454"/>
    </source>
</evidence>
<evidence type="ECO:0000256" key="5">
    <source>
        <dbReference type="ARBA" id="ARBA00022776"/>
    </source>
</evidence>
<evidence type="ECO:0000256" key="1">
    <source>
        <dbReference type="ARBA" id="ARBA00004286"/>
    </source>
</evidence>
<dbReference type="GO" id="GO:0007076">
    <property type="term" value="P:mitotic chromosome condensation"/>
    <property type="evidence" value="ECO:0007669"/>
    <property type="project" value="InterPro"/>
</dbReference>
<organism evidence="10 11">
    <name type="scientific">Uncinocarpus reesii (strain UAMH 1704)</name>
    <dbReference type="NCBI Taxonomy" id="336963"/>
    <lineage>
        <taxon>Eukaryota</taxon>
        <taxon>Fungi</taxon>
        <taxon>Dikarya</taxon>
        <taxon>Ascomycota</taxon>
        <taxon>Pezizomycotina</taxon>
        <taxon>Eurotiomycetes</taxon>
        <taxon>Eurotiomycetidae</taxon>
        <taxon>Onygenales</taxon>
        <taxon>Onygenaceae</taxon>
        <taxon>Uncinocarpus</taxon>
    </lineage>
</organism>
<evidence type="ECO:0000259" key="9">
    <source>
        <dbReference type="Pfam" id="PF12719"/>
    </source>
</evidence>
<feature type="compositionally biased region" description="Polar residues" evidence="8">
    <location>
        <begin position="7"/>
        <end position="27"/>
    </location>
</feature>
<dbReference type="Pfam" id="PF12719">
    <property type="entry name" value="Cnd3"/>
    <property type="match status" value="1"/>
</dbReference>
<dbReference type="InterPro" id="IPR027165">
    <property type="entry name" value="CND3"/>
</dbReference>